<proteinExistence type="predicted"/>
<dbReference type="InterPro" id="IPR050816">
    <property type="entry name" value="Flavin-dep_Halogenase_NPB"/>
</dbReference>
<dbReference type="PANTHER" id="PTHR43747:SF4">
    <property type="entry name" value="FLAVIN-DEPENDENT TRYPTOPHAN HALOGENASE"/>
    <property type="match status" value="1"/>
</dbReference>
<dbReference type="Pfam" id="PF04820">
    <property type="entry name" value="Trp_halogenase"/>
    <property type="match status" value="1"/>
</dbReference>
<protein>
    <submittedName>
        <fullName evidence="3">Glycine/D-amino acid oxidase</fullName>
    </submittedName>
</protein>
<dbReference type="EMBL" id="FQWD01000001">
    <property type="protein sequence ID" value="SHF75020.1"/>
    <property type="molecule type" value="Genomic_DNA"/>
</dbReference>
<sequence length="500" mass="56038">MKQTHPASVIIVGGGTAGWMCAAYLAKQWGAKSHITLIESSQIGTVGVGEGSTPFLKQFFTDLGWQEQDWMPHCDATYKTGIEFANWTNSQRFSQYFHPFFTPLDQQTGELFFDSCQTLRSSRGNADVKPEHYFCAAEMVRKRVTPQSTKLPGDIDYAYHFDASKLALSLKSFSTQLGVQHKEGKVAEVYTEEGNIRGLRMEQGETLSADLYVDCSGFVGLLMKKALNAPFRSYRETLFNDAAVALPTQHNSNEPIAPQTRSVGMDNGWMWQIPLTSRIGNGYVYSSDFCSADEAEGALRKALNVDDLVPARHLKMQVGRLDEHWQGNCVAIGLAQGFIEPLEATALMLVQYALYQLVDGVDSAKPLASAQQAYNREMNRMFDGIRDYIAAHYYLNTRTDSAYWQACRHEMCVPENLQYLLDKWDSGACFETALDHLDSELVYLRPSWYCILAGMGRFNSPEAHQKAPVHQASLAHLAKLTAHYFSQQQRPRSGELTCGM</sequence>
<feature type="active site" evidence="1">
    <location>
        <position position="79"/>
    </location>
</feature>
<feature type="binding site" evidence="2">
    <location>
        <position position="343"/>
    </location>
    <ligand>
        <name>L-tryptophan</name>
        <dbReference type="ChEBI" id="CHEBI:57912"/>
    </ligand>
</feature>
<dbReference type="RefSeq" id="WP_073316785.1">
    <property type="nucleotide sequence ID" value="NZ_FQWD01000001.1"/>
</dbReference>
<evidence type="ECO:0000313" key="4">
    <source>
        <dbReference type="Proteomes" id="UP000184520"/>
    </source>
</evidence>
<feature type="binding site" evidence="2">
    <location>
        <position position="79"/>
    </location>
    <ligand>
        <name>7-chloro-L-tryptophan</name>
        <dbReference type="ChEBI" id="CHEBI:58713"/>
    </ligand>
</feature>
<dbReference type="OrthoDB" id="7178350at2"/>
<accession>A0A1M5E756</accession>
<dbReference type="InterPro" id="IPR036188">
    <property type="entry name" value="FAD/NAD-bd_sf"/>
</dbReference>
<keyword evidence="2" id="KW-0547">Nucleotide-binding</keyword>
<reference evidence="4" key="1">
    <citation type="submission" date="2016-11" db="EMBL/GenBank/DDBJ databases">
        <authorList>
            <person name="Varghese N."/>
            <person name="Submissions S."/>
        </authorList>
    </citation>
    <scope>NUCLEOTIDE SEQUENCE [LARGE SCALE GENOMIC DNA]</scope>
    <source>
        <strain evidence="4">CGMCC 1.8995</strain>
    </source>
</reference>
<gene>
    <name evidence="3" type="ORF">SAMN05216361_0280</name>
</gene>
<feature type="binding site" evidence="2">
    <location>
        <position position="334"/>
    </location>
    <ligand>
        <name>FAD</name>
        <dbReference type="ChEBI" id="CHEBI:57692"/>
    </ligand>
</feature>
<dbReference type="STRING" id="634436.SAMN05216361_0280"/>
<keyword evidence="2" id="KW-0274">FAD</keyword>
<evidence type="ECO:0000313" key="3">
    <source>
        <dbReference type="EMBL" id="SHF75020.1"/>
    </source>
</evidence>
<dbReference type="GO" id="GO:0000166">
    <property type="term" value="F:nucleotide binding"/>
    <property type="evidence" value="ECO:0007669"/>
    <property type="project" value="UniProtKB-KW"/>
</dbReference>
<dbReference type="InterPro" id="IPR006905">
    <property type="entry name" value="Flavin_halogenase"/>
</dbReference>
<dbReference type="GO" id="GO:0004497">
    <property type="term" value="F:monooxygenase activity"/>
    <property type="evidence" value="ECO:0007669"/>
    <property type="project" value="InterPro"/>
</dbReference>
<dbReference type="Gene3D" id="3.50.50.60">
    <property type="entry name" value="FAD/NAD(P)-binding domain"/>
    <property type="match status" value="1"/>
</dbReference>
<name>A0A1M5E756_9ALTE</name>
<dbReference type="PANTHER" id="PTHR43747">
    <property type="entry name" value="FAD-BINDING PROTEIN"/>
    <property type="match status" value="1"/>
</dbReference>
<keyword evidence="2" id="KW-0285">Flavoprotein</keyword>
<evidence type="ECO:0000256" key="1">
    <source>
        <dbReference type="PIRSR" id="PIRSR011396-1"/>
    </source>
</evidence>
<dbReference type="Proteomes" id="UP000184520">
    <property type="component" value="Unassembled WGS sequence"/>
</dbReference>
<dbReference type="PIRSF" id="PIRSF011396">
    <property type="entry name" value="Trp_halogenase"/>
    <property type="match status" value="1"/>
</dbReference>
<dbReference type="SUPFAM" id="SSF51905">
    <property type="entry name" value="FAD/NAD(P)-binding domain"/>
    <property type="match status" value="1"/>
</dbReference>
<feature type="binding site" evidence="2">
    <location>
        <begin position="14"/>
        <end position="17"/>
    </location>
    <ligand>
        <name>FAD</name>
        <dbReference type="ChEBI" id="CHEBI:57692"/>
    </ligand>
</feature>
<evidence type="ECO:0000256" key="2">
    <source>
        <dbReference type="PIRSR" id="PIRSR011396-2"/>
    </source>
</evidence>
<organism evidence="3 4">
    <name type="scientific">Marisediminitalea aggregata</name>
    <dbReference type="NCBI Taxonomy" id="634436"/>
    <lineage>
        <taxon>Bacteria</taxon>
        <taxon>Pseudomonadati</taxon>
        <taxon>Pseudomonadota</taxon>
        <taxon>Gammaproteobacteria</taxon>
        <taxon>Alteromonadales</taxon>
        <taxon>Alteromonadaceae</taxon>
        <taxon>Marisediminitalea</taxon>
    </lineage>
</organism>
<feature type="binding site" evidence="2">
    <location>
        <position position="186"/>
    </location>
    <ligand>
        <name>FAD</name>
        <dbReference type="ChEBI" id="CHEBI:57692"/>
    </ligand>
</feature>
<dbReference type="InterPro" id="IPR033856">
    <property type="entry name" value="Trp_halogen"/>
</dbReference>
<dbReference type="AlphaFoldDB" id="A0A1M5E756"/>
<keyword evidence="4" id="KW-1185">Reference proteome</keyword>